<dbReference type="SUPFAM" id="SSF50249">
    <property type="entry name" value="Nucleic acid-binding proteins"/>
    <property type="match status" value="4"/>
</dbReference>
<keyword evidence="4 8" id="KW-0540">Nuclease</keyword>
<dbReference type="CDD" id="cd04471">
    <property type="entry name" value="S1_RNase_R"/>
    <property type="match status" value="1"/>
</dbReference>
<reference evidence="11 12" key="1">
    <citation type="submission" date="2019-07" db="EMBL/GenBank/DDBJ databases">
        <authorList>
            <person name="Yang M."/>
            <person name="Zhao D."/>
            <person name="Xiang H."/>
        </authorList>
    </citation>
    <scope>NUCLEOTIDE SEQUENCE [LARGE SCALE GENOMIC DNA]</scope>
    <source>
        <strain evidence="11 12">IM1326</strain>
    </source>
</reference>
<comment type="similarity">
    <text evidence="8">Belongs to the RNR ribonuclease family. RNase R subfamily.</text>
</comment>
<dbReference type="InterPro" id="IPR050180">
    <property type="entry name" value="RNR_Ribonuclease"/>
</dbReference>
<evidence type="ECO:0000256" key="7">
    <source>
        <dbReference type="ARBA" id="ARBA00022884"/>
    </source>
</evidence>
<dbReference type="SMART" id="SM00357">
    <property type="entry name" value="CSP"/>
    <property type="match status" value="1"/>
</dbReference>
<dbReference type="InterPro" id="IPR022966">
    <property type="entry name" value="RNase_II/R_CS"/>
</dbReference>
<feature type="domain" description="S1 motif" evidence="10">
    <location>
        <begin position="639"/>
        <end position="720"/>
    </location>
</feature>
<dbReference type="NCBIfam" id="TIGR00358">
    <property type="entry name" value="3_prime_RNase"/>
    <property type="match status" value="1"/>
</dbReference>
<dbReference type="InterPro" id="IPR013223">
    <property type="entry name" value="RNase_B_OB_dom"/>
</dbReference>
<sequence>MTQDPNAPEPQFDVEIPSRDAMLEVIRDALKPVPYQDILAHFKLKDERQHIGVKRRLRAMERDGQLVYTRNDSYGLPERMDLKKGVVIGHRDGFGFVQLDEGGQDLYLPYHQMQLVMHGDRVLVKAGSTDSRGRREGRIVRSLSEEKREIVGRYFFEEGLSLVVPDDTRQGQDLIIPPEHVNGARHGQMVVAEVLARPSRRSSPLARIKEILGDHLAPGMEIEVAIREHGIPYVWPDALLKEAEKIPAEVSDADKKGRVDLRKLPLVTIDGEDARDFDDAVFCQPDGKGFRLWVAIADVSHYVRTGTALDKEALARGNSVYFPKNVVPMLPEALSNGLCSLNPQVDRLCMVAEMVIGPRGKLVEYSFYPAVMNSHARLTYTKVAAILEGDPQLRKEYDHVVPHLENLQQLYKVLRGSREKRGAIDFDTVETRFIFNANRKIDRIVPVHRNQAHMLIEECMIMANVAAAQFVEQHKGGALYRVHDLPDEDRLMAFRMVLGELGLTMPVQGDPHPRDFAGVLEQIADRPDRELIQTMLLRSLQQAVYSSDNRGHFGLSLAGYAHFTSPIRRYPDLILHREIKRILSETLPGMPGLEGKHFYDAAALGELGPHCSHTERRADDATRQVDEFLKCEYMQDHVGDEFDGVISSVTNFGLFIRLNDLMIDGLVHISNMTQEYYHYDADRHLLIGESSGKVYRIGDKARVKVAASNLVERKIDFALISVEHTSDALPPRKRVDNKRGKRKDGGKGPSKGPSKGAARGAKPERSGGKGQGPAKGKGKRGAGKPKGKSPNSGAASKSPKQKKRRSS</sequence>
<dbReference type="Pfam" id="PF17876">
    <property type="entry name" value="CSD2"/>
    <property type="match status" value="1"/>
</dbReference>
<evidence type="ECO:0000313" key="12">
    <source>
        <dbReference type="Proteomes" id="UP000320359"/>
    </source>
</evidence>
<feature type="compositionally biased region" description="Basic and acidic residues" evidence="9">
    <location>
        <begin position="733"/>
        <end position="746"/>
    </location>
</feature>
<evidence type="ECO:0000256" key="8">
    <source>
        <dbReference type="HAMAP-Rule" id="MF_01895"/>
    </source>
</evidence>
<evidence type="ECO:0000256" key="9">
    <source>
        <dbReference type="SAM" id="MobiDB-lite"/>
    </source>
</evidence>
<dbReference type="GO" id="GO:0006402">
    <property type="term" value="P:mRNA catabolic process"/>
    <property type="evidence" value="ECO:0007669"/>
    <property type="project" value="TreeGrafter"/>
</dbReference>
<dbReference type="InterPro" id="IPR001900">
    <property type="entry name" value="RNase_II/R"/>
</dbReference>
<dbReference type="InterPro" id="IPR003029">
    <property type="entry name" value="S1_domain"/>
</dbReference>
<dbReference type="RefSeq" id="WP_143236554.1">
    <property type="nucleotide sequence ID" value="NZ_VJWL01000005.1"/>
</dbReference>
<gene>
    <name evidence="8" type="primary">rnr</name>
    <name evidence="11" type="ORF">FM042_11300</name>
</gene>
<keyword evidence="3 8" id="KW-0963">Cytoplasm</keyword>
<dbReference type="NCBIfam" id="NF008648">
    <property type="entry name" value="PRK11642.1"/>
    <property type="match status" value="1"/>
</dbReference>
<dbReference type="Pfam" id="PF08206">
    <property type="entry name" value="OB_RNB"/>
    <property type="match status" value="1"/>
</dbReference>
<name>A0A552WYZ4_9GAMM</name>
<evidence type="ECO:0000256" key="1">
    <source>
        <dbReference type="ARBA" id="ARBA00001849"/>
    </source>
</evidence>
<dbReference type="GO" id="GO:0005829">
    <property type="term" value="C:cytosol"/>
    <property type="evidence" value="ECO:0007669"/>
    <property type="project" value="TreeGrafter"/>
</dbReference>
<dbReference type="Pfam" id="PF00575">
    <property type="entry name" value="S1"/>
    <property type="match status" value="1"/>
</dbReference>
<dbReference type="AlphaFoldDB" id="A0A552WYZ4"/>
<dbReference type="PANTHER" id="PTHR23355">
    <property type="entry name" value="RIBONUCLEASE"/>
    <property type="match status" value="1"/>
</dbReference>
<evidence type="ECO:0000256" key="5">
    <source>
        <dbReference type="ARBA" id="ARBA00022801"/>
    </source>
</evidence>
<comment type="caution">
    <text evidence="11">The sequence shown here is derived from an EMBL/GenBank/DDBJ whole genome shotgun (WGS) entry which is preliminary data.</text>
</comment>
<comment type="function">
    <text evidence="8">3'-5' exoribonuclease that releases 5'-nucleoside monophosphates and is involved in maturation of structured RNAs.</text>
</comment>
<dbReference type="Proteomes" id="UP000320359">
    <property type="component" value="Unassembled WGS sequence"/>
</dbReference>
<organism evidence="11 12">
    <name type="scientific">Aliidiomarina halalkaliphila</name>
    <dbReference type="NCBI Taxonomy" id="2593535"/>
    <lineage>
        <taxon>Bacteria</taxon>
        <taxon>Pseudomonadati</taxon>
        <taxon>Pseudomonadota</taxon>
        <taxon>Gammaproteobacteria</taxon>
        <taxon>Alteromonadales</taxon>
        <taxon>Idiomarinaceae</taxon>
        <taxon>Aliidiomarina</taxon>
    </lineage>
</organism>
<evidence type="ECO:0000256" key="6">
    <source>
        <dbReference type="ARBA" id="ARBA00022839"/>
    </source>
</evidence>
<protein>
    <recommendedName>
        <fullName evidence="8">Ribonuclease R</fullName>
        <shortName evidence="8">RNase R</shortName>
        <ecNumber evidence="8">3.1.13.1</ecNumber>
    </recommendedName>
</protein>
<dbReference type="InterPro" id="IPR011805">
    <property type="entry name" value="RNase_R"/>
</dbReference>
<dbReference type="GO" id="GO:0003723">
    <property type="term" value="F:RNA binding"/>
    <property type="evidence" value="ECO:0007669"/>
    <property type="project" value="UniProtKB-UniRule"/>
</dbReference>
<evidence type="ECO:0000256" key="3">
    <source>
        <dbReference type="ARBA" id="ARBA00022490"/>
    </source>
</evidence>
<proteinExistence type="inferred from homology"/>
<dbReference type="InterPro" id="IPR012340">
    <property type="entry name" value="NA-bd_OB-fold"/>
</dbReference>
<dbReference type="Gene3D" id="2.40.50.140">
    <property type="entry name" value="Nucleic acid-binding proteins"/>
    <property type="match status" value="2"/>
</dbReference>
<keyword evidence="6 8" id="KW-0269">Exonuclease</keyword>
<evidence type="ECO:0000313" key="11">
    <source>
        <dbReference type="EMBL" id="TRW47915.1"/>
    </source>
</evidence>
<keyword evidence="7 8" id="KW-0694">RNA-binding</keyword>
<dbReference type="EMBL" id="VJWL01000005">
    <property type="protein sequence ID" value="TRW47915.1"/>
    <property type="molecule type" value="Genomic_DNA"/>
</dbReference>
<evidence type="ECO:0000259" key="10">
    <source>
        <dbReference type="PROSITE" id="PS50126"/>
    </source>
</evidence>
<dbReference type="InterPro" id="IPR040476">
    <property type="entry name" value="CSD2"/>
</dbReference>
<evidence type="ECO:0000256" key="2">
    <source>
        <dbReference type="ARBA" id="ARBA00004496"/>
    </source>
</evidence>
<comment type="catalytic activity">
    <reaction evidence="1 8">
        <text>Exonucleolytic cleavage in the 3'- to 5'-direction to yield nucleoside 5'-phosphates.</text>
        <dbReference type="EC" id="3.1.13.1"/>
    </reaction>
</comment>
<dbReference type="NCBIfam" id="TIGR02063">
    <property type="entry name" value="RNase_R"/>
    <property type="match status" value="1"/>
</dbReference>
<dbReference type="GO" id="GO:0008859">
    <property type="term" value="F:exoribonuclease II activity"/>
    <property type="evidence" value="ECO:0007669"/>
    <property type="project" value="UniProtKB-UniRule"/>
</dbReference>
<keyword evidence="5 8" id="KW-0378">Hydrolase</keyword>
<dbReference type="PROSITE" id="PS01175">
    <property type="entry name" value="RIBONUCLEASE_II"/>
    <property type="match status" value="1"/>
</dbReference>
<dbReference type="HAMAP" id="MF_01895">
    <property type="entry name" value="RNase_R"/>
    <property type="match status" value="1"/>
</dbReference>
<dbReference type="EC" id="3.1.13.1" evidence="8"/>
<dbReference type="PANTHER" id="PTHR23355:SF9">
    <property type="entry name" value="DIS3-LIKE EXONUCLEASE 2"/>
    <property type="match status" value="1"/>
</dbReference>
<feature type="compositionally biased region" description="Basic residues" evidence="9">
    <location>
        <begin position="776"/>
        <end position="787"/>
    </location>
</feature>
<dbReference type="Pfam" id="PF00773">
    <property type="entry name" value="RNB"/>
    <property type="match status" value="1"/>
</dbReference>
<keyword evidence="12" id="KW-1185">Reference proteome</keyword>
<comment type="subcellular location">
    <subcellularLocation>
        <location evidence="2 8">Cytoplasm</location>
    </subcellularLocation>
</comment>
<dbReference type="PROSITE" id="PS50126">
    <property type="entry name" value="S1"/>
    <property type="match status" value="1"/>
</dbReference>
<evidence type="ECO:0000256" key="4">
    <source>
        <dbReference type="ARBA" id="ARBA00022722"/>
    </source>
</evidence>
<feature type="region of interest" description="Disordered" evidence="9">
    <location>
        <begin position="729"/>
        <end position="807"/>
    </location>
</feature>
<dbReference type="SMART" id="SM00316">
    <property type="entry name" value="S1"/>
    <property type="match status" value="1"/>
</dbReference>
<accession>A0A552WYZ4</accession>
<dbReference type="InterPro" id="IPR011129">
    <property type="entry name" value="CSD"/>
</dbReference>
<dbReference type="OrthoDB" id="9764149at2"/>
<dbReference type="InterPro" id="IPR004476">
    <property type="entry name" value="RNase_II/RNase_R"/>
</dbReference>
<dbReference type="SMART" id="SM00955">
    <property type="entry name" value="RNB"/>
    <property type="match status" value="1"/>
</dbReference>